<dbReference type="Proteomes" id="UP001274830">
    <property type="component" value="Unassembled WGS sequence"/>
</dbReference>
<evidence type="ECO:0000256" key="2">
    <source>
        <dbReference type="SAM" id="MobiDB-lite"/>
    </source>
</evidence>
<feature type="compositionally biased region" description="Polar residues" evidence="2">
    <location>
        <begin position="379"/>
        <end position="390"/>
    </location>
</feature>
<gene>
    <name evidence="3" type="ORF">LTR78_008390</name>
</gene>
<feature type="compositionally biased region" description="Polar residues" evidence="2">
    <location>
        <begin position="119"/>
        <end position="146"/>
    </location>
</feature>
<feature type="coiled-coil region" evidence="1">
    <location>
        <begin position="545"/>
        <end position="572"/>
    </location>
</feature>
<feature type="compositionally biased region" description="Polar residues" evidence="2">
    <location>
        <begin position="42"/>
        <end position="53"/>
    </location>
</feature>
<feature type="compositionally biased region" description="Polar residues" evidence="2">
    <location>
        <begin position="88"/>
        <end position="101"/>
    </location>
</feature>
<feature type="compositionally biased region" description="Basic and acidic residues" evidence="2">
    <location>
        <begin position="394"/>
        <end position="409"/>
    </location>
</feature>
<protein>
    <submittedName>
        <fullName evidence="3">Uncharacterized protein</fullName>
    </submittedName>
</protein>
<name>A0AAE0WIT6_9PEZI</name>
<feature type="region of interest" description="Disordered" evidence="2">
    <location>
        <begin position="513"/>
        <end position="539"/>
    </location>
</feature>
<accession>A0AAE0WIT6</accession>
<evidence type="ECO:0000313" key="3">
    <source>
        <dbReference type="EMBL" id="KAK3671657.1"/>
    </source>
</evidence>
<reference evidence="3" key="1">
    <citation type="submission" date="2023-07" db="EMBL/GenBank/DDBJ databases">
        <title>Black Yeasts Isolated from many extreme environments.</title>
        <authorList>
            <person name="Coleine C."/>
            <person name="Stajich J.E."/>
            <person name="Selbmann L."/>
        </authorList>
    </citation>
    <scope>NUCLEOTIDE SEQUENCE</scope>
    <source>
        <strain evidence="3">CCFEE 5485</strain>
    </source>
</reference>
<evidence type="ECO:0000313" key="4">
    <source>
        <dbReference type="Proteomes" id="UP001274830"/>
    </source>
</evidence>
<feature type="compositionally biased region" description="Basic and acidic residues" evidence="2">
    <location>
        <begin position="14"/>
        <end position="25"/>
    </location>
</feature>
<proteinExistence type="predicted"/>
<feature type="region of interest" description="Disordered" evidence="2">
    <location>
        <begin position="378"/>
        <end position="409"/>
    </location>
</feature>
<feature type="coiled-coil region" evidence="1">
    <location>
        <begin position="260"/>
        <end position="330"/>
    </location>
</feature>
<feature type="compositionally biased region" description="Low complexity" evidence="2">
    <location>
        <begin position="57"/>
        <end position="71"/>
    </location>
</feature>
<keyword evidence="4" id="KW-1185">Reference proteome</keyword>
<evidence type="ECO:0000256" key="1">
    <source>
        <dbReference type="SAM" id="Coils"/>
    </source>
</evidence>
<dbReference type="AlphaFoldDB" id="A0AAE0WIT6"/>
<dbReference type="EMBL" id="JAUTXT010000040">
    <property type="protein sequence ID" value="KAK3671657.1"/>
    <property type="molecule type" value="Genomic_DNA"/>
</dbReference>
<comment type="caution">
    <text evidence="3">The sequence shown here is derived from an EMBL/GenBank/DDBJ whole genome shotgun (WGS) entry which is preliminary data.</text>
</comment>
<organism evidence="3 4">
    <name type="scientific">Recurvomyces mirabilis</name>
    <dbReference type="NCBI Taxonomy" id="574656"/>
    <lineage>
        <taxon>Eukaryota</taxon>
        <taxon>Fungi</taxon>
        <taxon>Dikarya</taxon>
        <taxon>Ascomycota</taxon>
        <taxon>Pezizomycotina</taxon>
        <taxon>Dothideomycetes</taxon>
        <taxon>Dothideomycetidae</taxon>
        <taxon>Mycosphaerellales</taxon>
        <taxon>Teratosphaeriaceae</taxon>
        <taxon>Recurvomyces</taxon>
    </lineage>
</organism>
<feature type="compositionally biased region" description="Low complexity" evidence="2">
    <location>
        <begin position="515"/>
        <end position="533"/>
    </location>
</feature>
<keyword evidence="1" id="KW-0175">Coiled coil</keyword>
<feature type="coiled-coil region" evidence="1">
    <location>
        <begin position="636"/>
        <end position="663"/>
    </location>
</feature>
<feature type="coiled-coil region" evidence="1">
    <location>
        <begin position="163"/>
        <end position="190"/>
    </location>
</feature>
<sequence length="897" mass="98344">MTNSLEPPSLTMDPRIRGRNPDYGKRPASRSPEGGVSRKLSKTSPREGSSTPNALDAATSRRSSVSTTTAAGRPMQPPNGSGFRGVSQRPNAQKETGSNYVASPDSLGSKRSRPDEVHSGQSTPRSANGTTTTRQDSTLAINNTPLESGPDHFMKCMIQNTEFSKLSNARDQAEARVKKAQNDYQSMSKHFNGFPVIKEQKAQALADARTALETTKRAFEKQHSILRQLSDGVGKFPKSTEVNPPRDSSGETITVTIEDFRKLCERISKLESEAADASADSRTRDRVSTLEVKLKAGPHREEMAKLRSEHDSLRSKVEASQVEMQQLKSETKAGSEASLTALQTVKPLALKVSSDLGQISAMQREINNLKRTAVELSKDVQSGRNTSQISGRAVSREDNDAKQSVERLSRDVSSFGQQLTELKTGHDILRRHVLPMDDAARFAKDDQSISGKLSVAIEDIAALFGLMEATVGEGEVPVGKRLLELERLADQFSTRLDQVQSDEEKTTKEIRGLGATSSARSDTDTAATTISDTVPEANRSSKTMLEPIEVEVKQLKTEVEQLRADNAHREQMKEQDDEVIINHVFDTSERQLAEQKQWVESELTTLRGQNTRNRESDYKQITASLTELARSTSDTFKAIKSDAEDMKKNHAELNQQIGDLELVRGNISDNRRQIGELATDLANKVDRTQFISSQDTFNKGLEGILKTLTEQQASISASTARQQPPRLPNGTSPAASNGFQPPAMRSPQVNGIPRTNAVGAPSGNPSTDQKLQEMSQKVEALTYAFQMFQRQYNNITSDDMAARMLEQFGDVWPHAKNYNSAIADLNRLVAQTSVAVERAQAEAREAGRGAAETKTALGVVEVDVKGLKSEVGGLRGRIAVQEGEREAVKEFLEGGRK</sequence>
<feature type="region of interest" description="Disordered" evidence="2">
    <location>
        <begin position="715"/>
        <end position="771"/>
    </location>
</feature>
<feature type="region of interest" description="Disordered" evidence="2">
    <location>
        <begin position="1"/>
        <end position="152"/>
    </location>
</feature>
<feature type="compositionally biased region" description="Polar residues" evidence="2">
    <location>
        <begin position="729"/>
        <end position="739"/>
    </location>
</feature>